<protein>
    <submittedName>
        <fullName evidence="2">NADPH-dependent ferric siderophore reductase</fullName>
    </submittedName>
</protein>
<accession>A0A852RD66</accession>
<dbReference type="PANTHER" id="PTHR30157:SF0">
    <property type="entry name" value="NADPH-DEPENDENT FERRIC-CHELATE REDUCTASE"/>
    <property type="match status" value="1"/>
</dbReference>
<evidence type="ECO:0000313" key="3">
    <source>
        <dbReference type="Proteomes" id="UP000586095"/>
    </source>
</evidence>
<dbReference type="Gene3D" id="2.40.30.10">
    <property type="entry name" value="Translation factors"/>
    <property type="match status" value="1"/>
</dbReference>
<keyword evidence="3" id="KW-1185">Reference proteome</keyword>
<sequence length="281" mass="30939">MTQDARFTRERTMYRFTAREVTVQAVSRPVPTIARVTLAGPDLYDFESTGPGDHAKIFFPHPFTGELVAPVAAGPGEDGIVRPDGQTFGRDFTPLNVRDEAGGRVFDLDFFLHDDPGPASAWAERAAVGDRIVVVGPRGTQSVPTGIVSLLCLVDPTALPATVRWINALPEDTEVEVIADVDYDALDWVEEYLREGTGREILVREPLGGLDQALLDSEITDETFVFAAGDANRLIPLRRVIRDELGLPRAQYQISGYWRRGEANFDHHGPIDPSDPESIED</sequence>
<dbReference type="InterPro" id="IPR017938">
    <property type="entry name" value="Riboflavin_synthase-like_b-brl"/>
</dbReference>
<gene>
    <name evidence="2" type="ORF">BJ960_003162</name>
</gene>
<dbReference type="Proteomes" id="UP000586095">
    <property type="component" value="Unassembled WGS sequence"/>
</dbReference>
<dbReference type="PANTHER" id="PTHR30157">
    <property type="entry name" value="FERRIC REDUCTASE, NADPH-DEPENDENT"/>
    <property type="match status" value="1"/>
</dbReference>
<name>A0A852RD66_9MICO</name>
<dbReference type="AlphaFoldDB" id="A0A852RD66"/>
<dbReference type="InterPro" id="IPR039374">
    <property type="entry name" value="SIP_fam"/>
</dbReference>
<reference evidence="2 3" key="1">
    <citation type="submission" date="2020-07" db="EMBL/GenBank/DDBJ databases">
        <title>Sequencing the genomes of 1000 actinobacteria strains.</title>
        <authorList>
            <person name="Klenk H.-P."/>
        </authorList>
    </citation>
    <scope>NUCLEOTIDE SEQUENCE [LARGE SCALE GENOMIC DNA]</scope>
    <source>
        <strain evidence="2 3">DSM 17380</strain>
    </source>
</reference>
<dbReference type="InterPro" id="IPR007037">
    <property type="entry name" value="SIP_rossman_dom"/>
</dbReference>
<feature type="domain" description="FAD-binding FR-type" evidence="1">
    <location>
        <begin position="13"/>
        <end position="144"/>
    </location>
</feature>
<dbReference type="RefSeq" id="WP_185988010.1">
    <property type="nucleotide sequence ID" value="NZ_BAAALZ010000004.1"/>
</dbReference>
<dbReference type="SUPFAM" id="SSF63380">
    <property type="entry name" value="Riboflavin synthase domain-like"/>
    <property type="match status" value="1"/>
</dbReference>
<dbReference type="CDD" id="cd06193">
    <property type="entry name" value="siderophore_interacting"/>
    <property type="match status" value="1"/>
</dbReference>
<evidence type="ECO:0000313" key="2">
    <source>
        <dbReference type="EMBL" id="NYD28359.1"/>
    </source>
</evidence>
<proteinExistence type="predicted"/>
<organism evidence="2 3">
    <name type="scientific">Leucobacter aridicollis</name>
    <dbReference type="NCBI Taxonomy" id="283878"/>
    <lineage>
        <taxon>Bacteria</taxon>
        <taxon>Bacillati</taxon>
        <taxon>Actinomycetota</taxon>
        <taxon>Actinomycetes</taxon>
        <taxon>Micrococcales</taxon>
        <taxon>Microbacteriaceae</taxon>
        <taxon>Leucobacter</taxon>
    </lineage>
</organism>
<dbReference type="Pfam" id="PF04954">
    <property type="entry name" value="SIP"/>
    <property type="match status" value="1"/>
</dbReference>
<comment type="caution">
    <text evidence="2">The sequence shown here is derived from an EMBL/GenBank/DDBJ whole genome shotgun (WGS) entry which is preliminary data.</text>
</comment>
<evidence type="ECO:0000259" key="1">
    <source>
        <dbReference type="PROSITE" id="PS51384"/>
    </source>
</evidence>
<dbReference type="GO" id="GO:0016491">
    <property type="term" value="F:oxidoreductase activity"/>
    <property type="evidence" value="ECO:0007669"/>
    <property type="project" value="InterPro"/>
</dbReference>
<dbReference type="Pfam" id="PF08021">
    <property type="entry name" value="FAD_binding_9"/>
    <property type="match status" value="1"/>
</dbReference>
<dbReference type="InterPro" id="IPR013113">
    <property type="entry name" value="SIP_FAD-bd"/>
</dbReference>
<dbReference type="EMBL" id="JACCBD010000001">
    <property type="protein sequence ID" value="NYD28359.1"/>
    <property type="molecule type" value="Genomic_DNA"/>
</dbReference>
<dbReference type="Gene3D" id="3.40.50.80">
    <property type="entry name" value="Nucleotide-binding domain of ferredoxin-NADP reductase (FNR) module"/>
    <property type="match status" value="1"/>
</dbReference>
<dbReference type="InterPro" id="IPR039261">
    <property type="entry name" value="FNR_nucleotide-bd"/>
</dbReference>
<dbReference type="InterPro" id="IPR017927">
    <property type="entry name" value="FAD-bd_FR_type"/>
</dbReference>
<dbReference type="PROSITE" id="PS51384">
    <property type="entry name" value="FAD_FR"/>
    <property type="match status" value="1"/>
</dbReference>